<organism evidence="2">
    <name type="scientific">Candidatus Electrothrix aestuarii</name>
    <dbReference type="NCBI Taxonomy" id="3062594"/>
    <lineage>
        <taxon>Bacteria</taxon>
        <taxon>Pseudomonadati</taxon>
        <taxon>Thermodesulfobacteriota</taxon>
        <taxon>Desulfobulbia</taxon>
        <taxon>Desulfobulbales</taxon>
        <taxon>Desulfobulbaceae</taxon>
        <taxon>Candidatus Electrothrix</taxon>
    </lineage>
</organism>
<evidence type="ECO:0000259" key="1">
    <source>
        <dbReference type="Pfam" id="PF07238"/>
    </source>
</evidence>
<dbReference type="Pfam" id="PF07238">
    <property type="entry name" value="PilZ"/>
    <property type="match status" value="1"/>
</dbReference>
<reference evidence="2" key="2">
    <citation type="submission" date="2024-06" db="EMBL/GenBank/DDBJ databases">
        <authorList>
            <person name="Plum-Jensen L.E."/>
            <person name="Schramm A."/>
            <person name="Marshall I.P.G."/>
        </authorList>
    </citation>
    <scope>NUCLEOTIDE SEQUENCE</scope>
    <source>
        <strain evidence="2">Rat1</strain>
    </source>
</reference>
<protein>
    <submittedName>
        <fullName evidence="2">PilZ domain-containing protein</fullName>
    </submittedName>
</protein>
<dbReference type="InterPro" id="IPR009875">
    <property type="entry name" value="PilZ_domain"/>
</dbReference>
<accession>A0AAU8M247</accession>
<gene>
    <name evidence="2" type="ORF">Q3M24_10450</name>
</gene>
<sequence length="133" mass="15334">MERTIEVEKRRYTRVIFNEKNRVLAVVALPGQQQPELEMPVSVLNMSEGGMQISVERKKFWEMRQGDTVLLSCITGVSDLEPLKGIPMKVIWAMDNEYLEHVLFGMSFSFLSGKERGVIRAFVKNRLALETER</sequence>
<dbReference type="EMBL" id="CP159373">
    <property type="protein sequence ID" value="XCN75126.1"/>
    <property type="molecule type" value="Genomic_DNA"/>
</dbReference>
<proteinExistence type="predicted"/>
<reference evidence="2" key="1">
    <citation type="journal article" date="2024" name="Syst. Appl. Microbiol.">
        <title>First single-strain enrichments of Electrothrix cable bacteria, description of E. aestuarii sp. nov. and E. rattekaaiensis sp. nov., and proposal of a cable bacteria taxonomy following the rules of the SeqCode.</title>
        <authorList>
            <person name="Plum-Jensen L.E."/>
            <person name="Schramm A."/>
            <person name="Marshall I.P.G."/>
        </authorList>
    </citation>
    <scope>NUCLEOTIDE SEQUENCE</scope>
    <source>
        <strain evidence="2">Rat1</strain>
    </source>
</reference>
<dbReference type="GO" id="GO:0035438">
    <property type="term" value="F:cyclic-di-GMP binding"/>
    <property type="evidence" value="ECO:0007669"/>
    <property type="project" value="InterPro"/>
</dbReference>
<evidence type="ECO:0000313" key="2">
    <source>
        <dbReference type="EMBL" id="XCN75126.1"/>
    </source>
</evidence>
<dbReference type="Gene3D" id="2.40.10.220">
    <property type="entry name" value="predicted glycosyltransferase like domains"/>
    <property type="match status" value="1"/>
</dbReference>
<dbReference type="KEGG" id="eaj:Q3M24_10450"/>
<feature type="domain" description="PilZ" evidence="1">
    <location>
        <begin position="8"/>
        <end position="123"/>
    </location>
</feature>
<dbReference type="AlphaFoldDB" id="A0AAU8M247"/>
<name>A0AAU8M247_9BACT</name>